<organism evidence="2 3">
    <name type="scientific">Plesiocystis pacifica SIR-1</name>
    <dbReference type="NCBI Taxonomy" id="391625"/>
    <lineage>
        <taxon>Bacteria</taxon>
        <taxon>Pseudomonadati</taxon>
        <taxon>Myxococcota</taxon>
        <taxon>Polyangia</taxon>
        <taxon>Nannocystales</taxon>
        <taxon>Nannocystaceae</taxon>
        <taxon>Plesiocystis</taxon>
    </lineage>
</organism>
<dbReference type="EMBL" id="ABCS01000037">
    <property type="protein sequence ID" value="EDM78002.1"/>
    <property type="molecule type" value="Genomic_DNA"/>
</dbReference>
<proteinExistence type="predicted"/>
<feature type="compositionally biased region" description="Polar residues" evidence="1">
    <location>
        <begin position="132"/>
        <end position="144"/>
    </location>
</feature>
<dbReference type="RefSeq" id="WP_006972885.1">
    <property type="nucleotide sequence ID" value="NZ_ABCS01000037.1"/>
</dbReference>
<sequence length="445" mass="49263">MGQDDTPDNYGYGYGSGNDKPELAELSECFDHAFPELDESVEQDHIDAFNTPEPQEHGDAHVHGDTEDALPASGYGLGAHPGFDEAPDDLEEPDGHDYGQHAQEPVEPALPDAGNDDGPPAGNTPNDHGVSQPIQSKPSGTDRSWQAPLAVYDFYGAHRRHKPIKSDFTGHVRTVRVRLRARREAPIYIRKWRNIHQLDVYAMPEDQRYAKVSHSGKIFDFNEVLFSVESVKGLYRSLFPAKAAVADAVQRVDLITAARLRRGKGRRFSPVSIFLAYADADLSSAPLFYFLGGADILGTPRVLYCGDDMGPIYGVGGFPYTNLACSSNFYTGLIEMENNVDPKTVNLVIFRRGDTQRASHLNVWIDIQRKDPRSLTRWVLSPLDRQLEAAKRIHTIAQGMNCTFKNPVIQEALGNNGRLLDWTDAPKQRGGEVKAGYSGCKKKGD</sequence>
<dbReference type="OrthoDB" id="5527594at2"/>
<dbReference type="STRING" id="391625.PPSIR1_19374"/>
<keyword evidence="3" id="KW-1185">Reference proteome</keyword>
<comment type="caution">
    <text evidence="2">The sequence shown here is derived from an EMBL/GenBank/DDBJ whole genome shotgun (WGS) entry which is preliminary data.</text>
</comment>
<evidence type="ECO:0000313" key="3">
    <source>
        <dbReference type="Proteomes" id="UP000005801"/>
    </source>
</evidence>
<name>A6G840_9BACT</name>
<feature type="compositionally biased region" description="Basic and acidic residues" evidence="1">
    <location>
        <begin position="19"/>
        <end position="35"/>
    </location>
</feature>
<protein>
    <submittedName>
        <fullName evidence="2">Uncharacterized protein</fullName>
    </submittedName>
</protein>
<dbReference type="AlphaFoldDB" id="A6G840"/>
<gene>
    <name evidence="2" type="ORF">PPSIR1_19374</name>
</gene>
<accession>A6G840</accession>
<feature type="region of interest" description="Disordered" evidence="1">
    <location>
        <begin position="1"/>
        <end position="144"/>
    </location>
</feature>
<evidence type="ECO:0000256" key="1">
    <source>
        <dbReference type="SAM" id="MobiDB-lite"/>
    </source>
</evidence>
<evidence type="ECO:0000313" key="2">
    <source>
        <dbReference type="EMBL" id="EDM78002.1"/>
    </source>
</evidence>
<reference evidence="2 3" key="1">
    <citation type="submission" date="2007-06" db="EMBL/GenBank/DDBJ databases">
        <authorList>
            <person name="Shimkets L."/>
            <person name="Ferriera S."/>
            <person name="Johnson J."/>
            <person name="Kravitz S."/>
            <person name="Beeson K."/>
            <person name="Sutton G."/>
            <person name="Rogers Y.-H."/>
            <person name="Friedman R."/>
            <person name="Frazier M."/>
            <person name="Venter J.C."/>
        </authorList>
    </citation>
    <scope>NUCLEOTIDE SEQUENCE [LARGE SCALE GENOMIC DNA]</scope>
    <source>
        <strain evidence="2 3">SIR-1</strain>
    </source>
</reference>
<feature type="compositionally biased region" description="Basic and acidic residues" evidence="1">
    <location>
        <begin position="54"/>
        <end position="66"/>
    </location>
</feature>
<dbReference type="Proteomes" id="UP000005801">
    <property type="component" value="Unassembled WGS sequence"/>
</dbReference>